<dbReference type="Proteomes" id="UP000178912">
    <property type="component" value="Unassembled WGS sequence"/>
</dbReference>
<dbReference type="CDD" id="cd22907">
    <property type="entry name" value="HFD_NFYB"/>
    <property type="match status" value="1"/>
</dbReference>
<keyword evidence="3" id="KW-0238">DNA-binding</keyword>
<reference evidence="7" key="1">
    <citation type="submission" date="2016-03" db="EMBL/GenBank/DDBJ databases">
        <authorList>
            <person name="Guldener U."/>
        </authorList>
    </citation>
    <scope>NUCLEOTIDE SEQUENCE [LARGE SCALE GENOMIC DNA]</scope>
    <source>
        <strain evidence="7">04CH-RAC-A.6.1</strain>
    </source>
</reference>
<accession>A0A1E1K2M6</accession>
<evidence type="ECO:0000313" key="7">
    <source>
        <dbReference type="Proteomes" id="UP000178912"/>
    </source>
</evidence>
<dbReference type="InterPro" id="IPR009072">
    <property type="entry name" value="Histone-fold"/>
</dbReference>
<proteinExistence type="inferred from homology"/>
<dbReference type="GO" id="GO:0001228">
    <property type="term" value="F:DNA-binding transcription activator activity, RNA polymerase II-specific"/>
    <property type="evidence" value="ECO:0007669"/>
    <property type="project" value="InterPro"/>
</dbReference>
<dbReference type="Pfam" id="PF00808">
    <property type="entry name" value="CBFD_NFYB_HMF"/>
    <property type="match status" value="1"/>
</dbReference>
<evidence type="ECO:0000259" key="5">
    <source>
        <dbReference type="Pfam" id="PF00808"/>
    </source>
</evidence>
<name>A0A1E1K2M6_9HELO</name>
<evidence type="ECO:0000256" key="1">
    <source>
        <dbReference type="ARBA" id="ARBA00009053"/>
    </source>
</evidence>
<gene>
    <name evidence="6" type="ORF">RAG0_02788</name>
</gene>
<feature type="domain" description="Transcription factor CBF/NF-Y/archaeal histone" evidence="5">
    <location>
        <begin position="31"/>
        <end position="73"/>
    </location>
</feature>
<sequence length="152" mass="17339">MPPSRLHKWQMIRSALPNVDCSDADLHGLTRSMRKAPPDDAKISKEAKECMQKCVGEFISFITSEAAEKVAENDGYGTLEAINCNDILASMSDLGFEDYAKVLRKHMSHYRGARECARRKYDVDKPQQKAGLAQRNNNFHSEQDTYYELDDY</sequence>
<dbReference type="PANTHER" id="PTHR11064:SF9">
    <property type="entry name" value="NUCLEAR TRANSCRIPTION FACTOR Y SUBUNIT BETA"/>
    <property type="match status" value="1"/>
</dbReference>
<comment type="similarity">
    <text evidence="1">Belongs to the NFYB/HAP3 subunit family.</text>
</comment>
<keyword evidence="7" id="KW-1185">Reference proteome</keyword>
<dbReference type="OrthoDB" id="386949at2759"/>
<dbReference type="PANTHER" id="PTHR11064">
    <property type="entry name" value="CCAAT-BINDING TRANSCRIPTION FACTOR-RELATED"/>
    <property type="match status" value="1"/>
</dbReference>
<evidence type="ECO:0000256" key="3">
    <source>
        <dbReference type="ARBA" id="ARBA00023125"/>
    </source>
</evidence>
<dbReference type="GO" id="GO:0000978">
    <property type="term" value="F:RNA polymerase II cis-regulatory region sequence-specific DNA binding"/>
    <property type="evidence" value="ECO:0007669"/>
    <property type="project" value="TreeGrafter"/>
</dbReference>
<dbReference type="Gene3D" id="1.10.20.10">
    <property type="entry name" value="Histone, subunit A"/>
    <property type="match status" value="1"/>
</dbReference>
<dbReference type="InterPro" id="IPR027113">
    <property type="entry name" value="Transc_fact_NFYB/HAP3"/>
</dbReference>
<dbReference type="AlphaFoldDB" id="A0A1E1K2M6"/>
<dbReference type="InterPro" id="IPR003958">
    <property type="entry name" value="CBFA_NFYB_domain"/>
</dbReference>
<evidence type="ECO:0000256" key="4">
    <source>
        <dbReference type="ARBA" id="ARBA00023163"/>
    </source>
</evidence>
<dbReference type="GO" id="GO:0046982">
    <property type="term" value="F:protein heterodimerization activity"/>
    <property type="evidence" value="ECO:0007669"/>
    <property type="project" value="InterPro"/>
</dbReference>
<dbReference type="SUPFAM" id="SSF47113">
    <property type="entry name" value="Histone-fold"/>
    <property type="match status" value="1"/>
</dbReference>
<evidence type="ECO:0000313" key="6">
    <source>
        <dbReference type="EMBL" id="CZS92377.1"/>
    </source>
</evidence>
<dbReference type="PRINTS" id="PR00615">
    <property type="entry name" value="CCAATSUBUNTA"/>
</dbReference>
<evidence type="ECO:0000256" key="2">
    <source>
        <dbReference type="ARBA" id="ARBA00023015"/>
    </source>
</evidence>
<keyword evidence="4" id="KW-0804">Transcription</keyword>
<dbReference type="EMBL" id="FJUX01000012">
    <property type="protein sequence ID" value="CZS92377.1"/>
    <property type="molecule type" value="Genomic_DNA"/>
</dbReference>
<protein>
    <recommendedName>
        <fullName evidence="5">Transcription factor CBF/NF-Y/archaeal histone domain-containing protein</fullName>
    </recommendedName>
</protein>
<organism evidence="6 7">
    <name type="scientific">Rhynchosporium agropyri</name>
    <dbReference type="NCBI Taxonomy" id="914238"/>
    <lineage>
        <taxon>Eukaryota</taxon>
        <taxon>Fungi</taxon>
        <taxon>Dikarya</taxon>
        <taxon>Ascomycota</taxon>
        <taxon>Pezizomycotina</taxon>
        <taxon>Leotiomycetes</taxon>
        <taxon>Helotiales</taxon>
        <taxon>Ploettnerulaceae</taxon>
        <taxon>Rhynchosporium</taxon>
    </lineage>
</organism>
<dbReference type="GO" id="GO:0016602">
    <property type="term" value="C:CCAAT-binding factor complex"/>
    <property type="evidence" value="ECO:0007669"/>
    <property type="project" value="InterPro"/>
</dbReference>
<keyword evidence="2" id="KW-0805">Transcription regulation</keyword>